<keyword evidence="3" id="KW-1185">Reference proteome</keyword>
<name>A0AAD6YJK7_9AGAR</name>
<dbReference type="Proteomes" id="UP001219525">
    <property type="component" value="Unassembled WGS sequence"/>
</dbReference>
<dbReference type="EMBL" id="JARJCW010000016">
    <property type="protein sequence ID" value="KAJ7215807.1"/>
    <property type="molecule type" value="Genomic_DNA"/>
</dbReference>
<feature type="region of interest" description="Disordered" evidence="1">
    <location>
        <begin position="680"/>
        <end position="744"/>
    </location>
</feature>
<accession>A0AAD6YJK7</accession>
<dbReference type="AlphaFoldDB" id="A0AAD6YJK7"/>
<feature type="compositionally biased region" description="Basic residues" evidence="1">
    <location>
        <begin position="726"/>
        <end position="744"/>
    </location>
</feature>
<evidence type="ECO:0000313" key="2">
    <source>
        <dbReference type="EMBL" id="KAJ7215807.1"/>
    </source>
</evidence>
<reference evidence="2" key="1">
    <citation type="submission" date="2023-03" db="EMBL/GenBank/DDBJ databases">
        <title>Massive genome expansion in bonnet fungi (Mycena s.s.) driven by repeated elements and novel gene families across ecological guilds.</title>
        <authorList>
            <consortium name="Lawrence Berkeley National Laboratory"/>
            <person name="Harder C.B."/>
            <person name="Miyauchi S."/>
            <person name="Viragh M."/>
            <person name="Kuo A."/>
            <person name="Thoen E."/>
            <person name="Andreopoulos B."/>
            <person name="Lu D."/>
            <person name="Skrede I."/>
            <person name="Drula E."/>
            <person name="Henrissat B."/>
            <person name="Morin E."/>
            <person name="Kohler A."/>
            <person name="Barry K."/>
            <person name="LaButti K."/>
            <person name="Morin E."/>
            <person name="Salamov A."/>
            <person name="Lipzen A."/>
            <person name="Mereny Z."/>
            <person name="Hegedus B."/>
            <person name="Baldrian P."/>
            <person name="Stursova M."/>
            <person name="Weitz H."/>
            <person name="Taylor A."/>
            <person name="Grigoriev I.V."/>
            <person name="Nagy L.G."/>
            <person name="Martin F."/>
            <person name="Kauserud H."/>
        </authorList>
    </citation>
    <scope>NUCLEOTIDE SEQUENCE</scope>
    <source>
        <strain evidence="2">9144</strain>
    </source>
</reference>
<sequence length="744" mass="83477">MNVAGWVELVVVLDVQTVSPEISAVDKRLPAFRHHARRPYLARTALLVVADDLGDFGLKNNTKITRKLLCKVVYIWDFFASSAAVHRPAHRARQPASASSTAMGYHLGHQRRAVRVVVRISNAHAAALPRDIPGRLRSGSVDSGQMPAVAAYLGNPSWKGAGVGRSRRHRSFGTCLSSAAVRFLRVLSGLPWRGDRPPVNQQPKYDFFTPSHKVNQWVQRPLRSVISRRFGKFLPCQRSTLIRRRASICHMSSNNSLHRVLLNPAPTQAHSSKHKASDVIRILDNEPDFDATEWIGTGRVFQDIPSYVADAYRAVREIPQTLSRKLPNQDLSVTDLLAITLPRILTNDMAFPRRTLSWFSAEKPNCESDTVWSSVVPPLWFLRDLESALPQAWLNGVQSVVDPNNPNHRLPLRSIRFYREITDLHDAQEQWQQSKYWLPNAEHFILDRVGWNSVRDGAFDGQLGWARVIDDEWLSGDNIDNIMHHIKACTSKDPALKFAAPSRILTRKFNLSLTIVPDVQFRGVTSINLMHIGSWVMMRTARRLYLGKVLGIYRYGSVSGKHESFTDAETVQGLSYLSLEVYEQTNLGRNFFQHTSFTHPSAAGRDGLALFTHAPISELVYLLSGASIGVSGAEGLYSLNSGENGWELWNRVCHEELLKVLKVPVEPGVGYAYNADDYEKPVEGSKKRRAKPPRGATKKQKVTREQEKPQRKKKVVSDSAASRMATVKRLRGVQKGAGAKKAKK</sequence>
<organism evidence="2 3">
    <name type="scientific">Mycena pura</name>
    <dbReference type="NCBI Taxonomy" id="153505"/>
    <lineage>
        <taxon>Eukaryota</taxon>
        <taxon>Fungi</taxon>
        <taxon>Dikarya</taxon>
        <taxon>Basidiomycota</taxon>
        <taxon>Agaricomycotina</taxon>
        <taxon>Agaricomycetes</taxon>
        <taxon>Agaricomycetidae</taxon>
        <taxon>Agaricales</taxon>
        <taxon>Marasmiineae</taxon>
        <taxon>Mycenaceae</taxon>
        <taxon>Mycena</taxon>
    </lineage>
</organism>
<evidence type="ECO:0000256" key="1">
    <source>
        <dbReference type="SAM" id="MobiDB-lite"/>
    </source>
</evidence>
<evidence type="ECO:0000313" key="3">
    <source>
        <dbReference type="Proteomes" id="UP001219525"/>
    </source>
</evidence>
<feature type="compositionally biased region" description="Basic residues" evidence="1">
    <location>
        <begin position="686"/>
        <end position="701"/>
    </location>
</feature>
<gene>
    <name evidence="2" type="ORF">GGX14DRAFT_606725</name>
</gene>
<protein>
    <submittedName>
        <fullName evidence="2">Uncharacterized protein</fullName>
    </submittedName>
</protein>
<proteinExistence type="predicted"/>
<comment type="caution">
    <text evidence="2">The sequence shown here is derived from an EMBL/GenBank/DDBJ whole genome shotgun (WGS) entry which is preliminary data.</text>
</comment>